<feature type="non-terminal residue" evidence="2">
    <location>
        <position position="1"/>
    </location>
</feature>
<evidence type="ECO:0000256" key="1">
    <source>
        <dbReference type="SAM" id="MobiDB-lite"/>
    </source>
</evidence>
<evidence type="ECO:0000313" key="2">
    <source>
        <dbReference type="EMBL" id="KAH9528416.1"/>
    </source>
</evidence>
<feature type="region of interest" description="Disordered" evidence="1">
    <location>
        <begin position="84"/>
        <end position="103"/>
    </location>
</feature>
<keyword evidence="3" id="KW-1185">Reference proteome</keyword>
<comment type="caution">
    <text evidence="2">The sequence shown here is derived from an EMBL/GenBank/DDBJ whole genome shotgun (WGS) entry which is preliminary data.</text>
</comment>
<reference evidence="2" key="1">
    <citation type="submission" date="2013-05" db="EMBL/GenBank/DDBJ databases">
        <authorList>
            <person name="Yim A.K.Y."/>
            <person name="Chan T.F."/>
            <person name="Ji K.M."/>
            <person name="Liu X.Y."/>
            <person name="Zhou J.W."/>
            <person name="Li R.Q."/>
            <person name="Yang K.Y."/>
            <person name="Li J."/>
            <person name="Li M."/>
            <person name="Law P.T.W."/>
            <person name="Wu Y.L."/>
            <person name="Cai Z.L."/>
            <person name="Qin H."/>
            <person name="Bao Y."/>
            <person name="Leung R.K.K."/>
            <person name="Ng P.K.S."/>
            <person name="Zou J."/>
            <person name="Zhong X.J."/>
            <person name="Ran P.X."/>
            <person name="Zhong N.S."/>
            <person name="Liu Z.G."/>
            <person name="Tsui S.K.W."/>
        </authorList>
    </citation>
    <scope>NUCLEOTIDE SEQUENCE</scope>
    <source>
        <strain evidence="2">Derf</strain>
        <tissue evidence="2">Whole organism</tissue>
    </source>
</reference>
<reference evidence="2" key="2">
    <citation type="journal article" date="2022" name="Res Sq">
        <title>Comparative Genomics Reveals Insights into the Divergent Evolution of Astigmatic Mites and Household Pest Adaptations.</title>
        <authorList>
            <person name="Xiong Q."/>
            <person name="Wan A.T.-Y."/>
            <person name="Liu X.-Y."/>
            <person name="Fung C.S.-H."/>
            <person name="Xiao X."/>
            <person name="Malainual N."/>
            <person name="Hou J."/>
            <person name="Wang L."/>
            <person name="Wang M."/>
            <person name="Yang K."/>
            <person name="Cui Y."/>
            <person name="Leung E."/>
            <person name="Nong W."/>
            <person name="Shin S.-K."/>
            <person name="Au S."/>
            <person name="Jeong K.Y."/>
            <person name="Chew F.T."/>
            <person name="Hui J."/>
            <person name="Leung T.F."/>
            <person name="Tungtrongchitr A."/>
            <person name="Zhong N."/>
            <person name="Liu Z."/>
            <person name="Tsui S."/>
        </authorList>
    </citation>
    <scope>NUCLEOTIDE SEQUENCE</scope>
    <source>
        <strain evidence="2">Derf</strain>
        <tissue evidence="2">Whole organism</tissue>
    </source>
</reference>
<evidence type="ECO:0000313" key="3">
    <source>
        <dbReference type="Proteomes" id="UP000790347"/>
    </source>
</evidence>
<name>A0A922L9K3_DERFA</name>
<dbReference type="EMBL" id="ASGP02000001">
    <property type="protein sequence ID" value="KAH9528416.1"/>
    <property type="molecule type" value="Genomic_DNA"/>
</dbReference>
<dbReference type="AlphaFoldDB" id="A0A922L9K3"/>
<proteinExistence type="predicted"/>
<organism evidence="2 3">
    <name type="scientific">Dermatophagoides farinae</name>
    <name type="common">American house dust mite</name>
    <dbReference type="NCBI Taxonomy" id="6954"/>
    <lineage>
        <taxon>Eukaryota</taxon>
        <taxon>Metazoa</taxon>
        <taxon>Ecdysozoa</taxon>
        <taxon>Arthropoda</taxon>
        <taxon>Chelicerata</taxon>
        <taxon>Arachnida</taxon>
        <taxon>Acari</taxon>
        <taxon>Acariformes</taxon>
        <taxon>Sarcoptiformes</taxon>
        <taxon>Astigmata</taxon>
        <taxon>Psoroptidia</taxon>
        <taxon>Analgoidea</taxon>
        <taxon>Pyroglyphidae</taxon>
        <taxon>Dermatophagoidinae</taxon>
        <taxon>Dermatophagoides</taxon>
    </lineage>
</organism>
<gene>
    <name evidence="2" type="ORF">DERF_002365</name>
</gene>
<dbReference type="Proteomes" id="UP000790347">
    <property type="component" value="Unassembled WGS sequence"/>
</dbReference>
<protein>
    <submittedName>
        <fullName evidence="2">Uncharacterized protein</fullName>
    </submittedName>
</protein>
<accession>A0A922L9K3</accession>
<sequence length="198" mass="23127">YHCPHFNSSRSNYYIIMLKNIGKMFTTTTRTKTALLTIGTTKWSIITTIRSIIFLCLVTDIMVKEIDSKSDLLEEETMAIPAEHRSFPDQYDMNDDDNNNNNHNNHNGAPIFMKNKNIPSNFYNNNNNNNKMPIDASQNELWPMVRPESSMIKVTKKKSSQQQQQQINIYVIPHNNWKIIQLNRLNLIDDDFHSYNSI</sequence>